<evidence type="ECO:0000256" key="1">
    <source>
        <dbReference type="SAM" id="MobiDB-lite"/>
    </source>
</evidence>
<comment type="caution">
    <text evidence="2">The sequence shown here is derived from an EMBL/GenBank/DDBJ whole genome shotgun (WGS) entry which is preliminary data.</text>
</comment>
<protein>
    <submittedName>
        <fullName evidence="2">Uncharacterized protein</fullName>
    </submittedName>
</protein>
<proteinExistence type="predicted"/>
<reference evidence="2" key="1">
    <citation type="submission" date="2023-03" db="EMBL/GenBank/DDBJ databases">
        <title>MT1 and MT2 Draft Genomes of Novel Species.</title>
        <authorList>
            <person name="Venkateswaran K."/>
        </authorList>
    </citation>
    <scope>NUCLEOTIDE SEQUENCE</scope>
    <source>
        <strain evidence="2">F6_3S_P_2</strain>
    </source>
</reference>
<dbReference type="RefSeq" id="WP_301243328.1">
    <property type="nucleotide sequence ID" value="NZ_JAROCC010000006.1"/>
</dbReference>
<evidence type="ECO:0000313" key="2">
    <source>
        <dbReference type="EMBL" id="MDN4607696.1"/>
    </source>
</evidence>
<evidence type="ECO:0000313" key="3">
    <source>
        <dbReference type="Proteomes" id="UP001175097"/>
    </source>
</evidence>
<gene>
    <name evidence="2" type="ORF">P5G49_09355</name>
</gene>
<dbReference type="EMBL" id="JAROCC010000006">
    <property type="protein sequence ID" value="MDN4607696.1"/>
    <property type="molecule type" value="Genomic_DNA"/>
</dbReference>
<dbReference type="Proteomes" id="UP001175097">
    <property type="component" value="Unassembled WGS sequence"/>
</dbReference>
<feature type="compositionally biased region" description="Basic and acidic residues" evidence="1">
    <location>
        <begin position="15"/>
        <end position="32"/>
    </location>
</feature>
<organism evidence="2 3">
    <name type="scientific">Sporosarcina highlanderae</name>
    <dbReference type="NCBI Taxonomy" id="3035916"/>
    <lineage>
        <taxon>Bacteria</taxon>
        <taxon>Bacillati</taxon>
        <taxon>Bacillota</taxon>
        <taxon>Bacilli</taxon>
        <taxon>Bacillales</taxon>
        <taxon>Caryophanaceae</taxon>
        <taxon>Sporosarcina</taxon>
    </lineage>
</organism>
<name>A0ABT8JT35_9BACL</name>
<sequence>MDKKFRGLYSEEELGNERRGDEFKNEFVENGKKSTKHLQALSDNTKDSELGPEPNGIDPVGKLEKGFSFQEEPSEFRSQGVAQFGIEPNGVNANKKEND</sequence>
<accession>A0ABT8JT35</accession>
<feature type="region of interest" description="Disordered" evidence="1">
    <location>
        <begin position="1"/>
        <end position="99"/>
    </location>
</feature>
<keyword evidence="3" id="KW-1185">Reference proteome</keyword>